<proteinExistence type="predicted"/>
<name>A0A8J4UQG7_CLAMG</name>
<gene>
    <name evidence="1" type="ORF">DAT39_008127</name>
</gene>
<dbReference type="EMBL" id="QNUK01000096">
    <property type="protein sequence ID" value="KAF5902152.1"/>
    <property type="molecule type" value="Genomic_DNA"/>
</dbReference>
<comment type="caution">
    <text evidence="1">The sequence shown here is derived from an EMBL/GenBank/DDBJ whole genome shotgun (WGS) entry which is preliminary data.</text>
</comment>
<feature type="non-terminal residue" evidence="1">
    <location>
        <position position="1"/>
    </location>
</feature>
<evidence type="ECO:0000313" key="2">
    <source>
        <dbReference type="Proteomes" id="UP000727407"/>
    </source>
</evidence>
<sequence>SWQQPSSLMFINYYSSWRIQCPVISDTVIQISFLFFPRHFAPSSQSIRAYSASFHHTLEVAHFFKVALSSTGAIKDASQITH</sequence>
<organism evidence="1 2">
    <name type="scientific">Clarias magur</name>
    <name type="common">Asian catfish</name>
    <name type="synonym">Macropteronotus magur</name>
    <dbReference type="NCBI Taxonomy" id="1594786"/>
    <lineage>
        <taxon>Eukaryota</taxon>
        <taxon>Metazoa</taxon>
        <taxon>Chordata</taxon>
        <taxon>Craniata</taxon>
        <taxon>Vertebrata</taxon>
        <taxon>Euteleostomi</taxon>
        <taxon>Actinopterygii</taxon>
        <taxon>Neopterygii</taxon>
        <taxon>Teleostei</taxon>
        <taxon>Ostariophysi</taxon>
        <taxon>Siluriformes</taxon>
        <taxon>Clariidae</taxon>
        <taxon>Clarias</taxon>
    </lineage>
</organism>
<protein>
    <submittedName>
        <fullName evidence="1">Uncharacterized protein</fullName>
    </submittedName>
</protein>
<accession>A0A8J4UQG7</accession>
<keyword evidence="2" id="KW-1185">Reference proteome</keyword>
<feature type="non-terminal residue" evidence="1">
    <location>
        <position position="82"/>
    </location>
</feature>
<reference evidence="1" key="1">
    <citation type="submission" date="2020-07" db="EMBL/GenBank/DDBJ databases">
        <title>Clarias magur genome sequencing, assembly and annotation.</title>
        <authorList>
            <person name="Kushwaha B."/>
            <person name="Kumar R."/>
            <person name="Das P."/>
            <person name="Joshi C.G."/>
            <person name="Kumar D."/>
            <person name="Nagpure N.S."/>
            <person name="Pandey M."/>
            <person name="Agarwal S."/>
            <person name="Srivastava S."/>
            <person name="Singh M."/>
            <person name="Sahoo L."/>
            <person name="Jayasankar P."/>
            <person name="Meher P.K."/>
            <person name="Koringa P.G."/>
            <person name="Iquebal M.A."/>
            <person name="Das S.P."/>
            <person name="Bit A."/>
            <person name="Patnaik S."/>
            <person name="Patel N."/>
            <person name="Shah T.M."/>
            <person name="Hinsu A."/>
            <person name="Jena J.K."/>
        </authorList>
    </citation>
    <scope>NUCLEOTIDE SEQUENCE</scope>
    <source>
        <strain evidence="1">CIFAMagur01</strain>
        <tissue evidence="1">Testis</tissue>
    </source>
</reference>
<evidence type="ECO:0000313" key="1">
    <source>
        <dbReference type="EMBL" id="KAF5902152.1"/>
    </source>
</evidence>
<dbReference type="Proteomes" id="UP000727407">
    <property type="component" value="Unassembled WGS sequence"/>
</dbReference>
<dbReference type="AlphaFoldDB" id="A0A8J4UQG7"/>